<reference evidence="2" key="1">
    <citation type="submission" date="2021-05" db="EMBL/GenBank/DDBJ databases">
        <authorList>
            <person name="Alioto T."/>
            <person name="Alioto T."/>
            <person name="Gomez Garrido J."/>
        </authorList>
    </citation>
    <scope>NUCLEOTIDE SEQUENCE</scope>
</reference>
<evidence type="ECO:0000313" key="2">
    <source>
        <dbReference type="EMBL" id="CAG6452638.1"/>
    </source>
</evidence>
<dbReference type="EMBL" id="HBUE01021098">
    <property type="protein sequence ID" value="CAG6452638.1"/>
    <property type="molecule type" value="Transcribed_RNA"/>
</dbReference>
<organism evidence="2">
    <name type="scientific">Culex pipiens</name>
    <name type="common">House mosquito</name>
    <dbReference type="NCBI Taxonomy" id="7175"/>
    <lineage>
        <taxon>Eukaryota</taxon>
        <taxon>Metazoa</taxon>
        <taxon>Ecdysozoa</taxon>
        <taxon>Arthropoda</taxon>
        <taxon>Hexapoda</taxon>
        <taxon>Insecta</taxon>
        <taxon>Pterygota</taxon>
        <taxon>Neoptera</taxon>
        <taxon>Endopterygota</taxon>
        <taxon>Diptera</taxon>
        <taxon>Nematocera</taxon>
        <taxon>Culicoidea</taxon>
        <taxon>Culicidae</taxon>
        <taxon>Culicinae</taxon>
        <taxon>Culicini</taxon>
        <taxon>Culex</taxon>
        <taxon>Culex</taxon>
    </lineage>
</organism>
<protein>
    <submittedName>
        <fullName evidence="2">(northern house mosquito) hypothetical protein</fullName>
    </submittedName>
</protein>
<dbReference type="AlphaFoldDB" id="A0A8D8F069"/>
<accession>A0A8D8F069</accession>
<keyword evidence="1" id="KW-1133">Transmembrane helix</keyword>
<proteinExistence type="predicted"/>
<evidence type="ECO:0000256" key="1">
    <source>
        <dbReference type="SAM" id="Phobius"/>
    </source>
</evidence>
<feature type="transmembrane region" description="Helical" evidence="1">
    <location>
        <begin position="101"/>
        <end position="122"/>
    </location>
</feature>
<keyword evidence="1" id="KW-0472">Membrane</keyword>
<keyword evidence="1" id="KW-0812">Transmembrane</keyword>
<sequence>MAFVFGVTGRRCASRLLFWRFVIIRPRLSRHQQTARAAGAARLPSMVMMMMVVTVTCCTAGRLTPQAGSAPAQAVRTLAGRARGCVPAAASGATVAAVLPLLRWMLANLIVFIVIVGGRVVLRVGKRVRGRGGALQSRPCVLADRYLLMMVMRRTGSSSHLSISCGVSGTTL</sequence>
<name>A0A8D8F069_CULPI</name>